<dbReference type="InterPro" id="IPR052339">
    <property type="entry name" value="Fe-S_Maturation_MIP18"/>
</dbReference>
<feature type="domain" description="MIP18 family-like" evidence="1">
    <location>
        <begin position="2"/>
        <end position="70"/>
    </location>
</feature>
<dbReference type="Pfam" id="PF01883">
    <property type="entry name" value="FeS_assembly_P"/>
    <property type="match status" value="1"/>
</dbReference>
<dbReference type="EMBL" id="QKRB01000044">
    <property type="protein sequence ID" value="PZD95743.1"/>
    <property type="molecule type" value="Genomic_DNA"/>
</dbReference>
<comment type="caution">
    <text evidence="2">The sequence shown here is derived from an EMBL/GenBank/DDBJ whole genome shotgun (WGS) entry which is preliminary data.</text>
</comment>
<name>A0A2W1LA24_9BACL</name>
<sequence>MSCLEHVYDPELGVNIVDLGLVYGVQVQDEGRVKVQMTLTTPGCPMHDMMTRSVERAAEELPGVSSVMVEVVWEPAWSPQMMSDKAKAQLGMA</sequence>
<organism evidence="2 3">
    <name type="scientific">Paenibacillus sambharensis</name>
    <dbReference type="NCBI Taxonomy" id="1803190"/>
    <lineage>
        <taxon>Bacteria</taxon>
        <taxon>Bacillati</taxon>
        <taxon>Bacillota</taxon>
        <taxon>Bacilli</taxon>
        <taxon>Bacillales</taxon>
        <taxon>Paenibacillaceae</taxon>
        <taxon>Paenibacillus</taxon>
    </lineage>
</organism>
<evidence type="ECO:0000313" key="3">
    <source>
        <dbReference type="Proteomes" id="UP000249522"/>
    </source>
</evidence>
<dbReference type="SUPFAM" id="SSF117916">
    <property type="entry name" value="Fe-S cluster assembly (FSCA) domain-like"/>
    <property type="match status" value="1"/>
</dbReference>
<dbReference type="PANTHER" id="PTHR42831">
    <property type="entry name" value="FE-S PROTEIN MATURATION AUXILIARY FACTOR YITW"/>
    <property type="match status" value="1"/>
</dbReference>
<dbReference type="AlphaFoldDB" id="A0A2W1LA24"/>
<proteinExistence type="predicted"/>
<evidence type="ECO:0000259" key="1">
    <source>
        <dbReference type="Pfam" id="PF01883"/>
    </source>
</evidence>
<dbReference type="InterPro" id="IPR034904">
    <property type="entry name" value="FSCA_dom_sf"/>
</dbReference>
<accession>A0A2W1LA24</accession>
<gene>
    <name evidence="2" type="ORF">DNH61_13780</name>
</gene>
<evidence type="ECO:0000313" key="2">
    <source>
        <dbReference type="EMBL" id="PZD95743.1"/>
    </source>
</evidence>
<dbReference type="Gene3D" id="3.30.300.130">
    <property type="entry name" value="Fe-S cluster assembly (FSCA)"/>
    <property type="match status" value="1"/>
</dbReference>
<dbReference type="PANTHER" id="PTHR42831:SF1">
    <property type="entry name" value="FE-S PROTEIN MATURATION AUXILIARY FACTOR YITW"/>
    <property type="match status" value="1"/>
</dbReference>
<keyword evidence="3" id="KW-1185">Reference proteome</keyword>
<dbReference type="OrthoDB" id="9805360at2"/>
<dbReference type="Proteomes" id="UP000249522">
    <property type="component" value="Unassembled WGS sequence"/>
</dbReference>
<reference evidence="2 3" key="1">
    <citation type="submission" date="2018-06" db="EMBL/GenBank/DDBJ databases">
        <title>Paenibacillus imtechensis sp. nov.</title>
        <authorList>
            <person name="Pinnaka A.K."/>
            <person name="Singh H."/>
            <person name="Kaur M."/>
        </authorList>
    </citation>
    <scope>NUCLEOTIDE SEQUENCE [LARGE SCALE GENOMIC DNA]</scope>
    <source>
        <strain evidence="2 3">SMB1</strain>
    </source>
</reference>
<protein>
    <recommendedName>
        <fullName evidence="1">MIP18 family-like domain-containing protein</fullName>
    </recommendedName>
</protein>
<dbReference type="InterPro" id="IPR002744">
    <property type="entry name" value="MIP18-like"/>
</dbReference>